<evidence type="ECO:0000313" key="2">
    <source>
        <dbReference type="EMBL" id="KKL06845.1"/>
    </source>
</evidence>
<organism evidence="2">
    <name type="scientific">marine sediment metagenome</name>
    <dbReference type="NCBI Taxonomy" id="412755"/>
    <lineage>
        <taxon>unclassified sequences</taxon>
        <taxon>metagenomes</taxon>
        <taxon>ecological metagenomes</taxon>
    </lineage>
</organism>
<reference evidence="2" key="1">
    <citation type="journal article" date="2015" name="Nature">
        <title>Complex archaea that bridge the gap between prokaryotes and eukaryotes.</title>
        <authorList>
            <person name="Spang A."/>
            <person name="Saw J.H."/>
            <person name="Jorgensen S.L."/>
            <person name="Zaremba-Niedzwiedzka K."/>
            <person name="Martijn J."/>
            <person name="Lind A.E."/>
            <person name="van Eijk R."/>
            <person name="Schleper C."/>
            <person name="Guy L."/>
            <person name="Ettema T.J."/>
        </authorList>
    </citation>
    <scope>NUCLEOTIDE SEQUENCE</scope>
</reference>
<dbReference type="InterPro" id="IPR039448">
    <property type="entry name" value="Beta_helix"/>
</dbReference>
<dbReference type="Gene3D" id="2.160.20.10">
    <property type="entry name" value="Single-stranded right-handed beta-helix, Pectin lyase-like"/>
    <property type="match status" value="1"/>
</dbReference>
<dbReference type="SMART" id="SM00710">
    <property type="entry name" value="PbH1"/>
    <property type="match status" value="4"/>
</dbReference>
<dbReference type="InterPro" id="IPR022441">
    <property type="entry name" value="Para_beta_helix_rpt-2"/>
</dbReference>
<feature type="domain" description="Right handed beta helix" evidence="1">
    <location>
        <begin position="141"/>
        <end position="269"/>
    </location>
</feature>
<dbReference type="InterPro" id="IPR011050">
    <property type="entry name" value="Pectin_lyase_fold/virulence"/>
</dbReference>
<name>A0A0F9ABM9_9ZZZZ</name>
<comment type="caution">
    <text evidence="2">The sequence shown here is derived from an EMBL/GenBank/DDBJ whole genome shotgun (WGS) entry which is preliminary data.</text>
</comment>
<gene>
    <name evidence="2" type="ORF">LCGC14_2591950</name>
</gene>
<dbReference type="SUPFAM" id="SSF51126">
    <property type="entry name" value="Pectin lyase-like"/>
    <property type="match status" value="1"/>
</dbReference>
<dbReference type="NCBIfam" id="TIGR03804">
    <property type="entry name" value="para_beta_helix"/>
    <property type="match status" value="1"/>
</dbReference>
<accession>A0A0F9ABM9</accession>
<dbReference type="InterPro" id="IPR012334">
    <property type="entry name" value="Pectin_lyas_fold"/>
</dbReference>
<protein>
    <recommendedName>
        <fullName evidence="1">Right handed beta helix domain-containing protein</fullName>
    </recommendedName>
</protein>
<dbReference type="InterPro" id="IPR006626">
    <property type="entry name" value="PbH1"/>
</dbReference>
<feature type="non-terminal residue" evidence="2">
    <location>
        <position position="1"/>
    </location>
</feature>
<dbReference type="Pfam" id="PF13229">
    <property type="entry name" value="Beta_helix"/>
    <property type="match status" value="1"/>
</dbReference>
<sequence length="272" mass="28342">ADKSLVLSGSGQITGSTVLFDGGKIASWDISSTQLSSGNIRLIPGDAIELGATDFETGNGIWLGNDGTFSAGNQGAARLTWDGTNVQIHDSSGNALVSLGGTNKIAGWTISTTQLAGTNAILKSGGVLSLGAGTDAYNQANRIYIDGANTQISIGTGFRYASDALTIDGNANFGIGVEILSDACSINHCRVSELNDGIYLNGSARITISDNTIYLNARYGLYLNTSTFDLITDNYILANISHGIYMIVASDAISINDNLIIANSGSGLYRYM</sequence>
<evidence type="ECO:0000259" key="1">
    <source>
        <dbReference type="Pfam" id="PF13229"/>
    </source>
</evidence>
<dbReference type="AlphaFoldDB" id="A0A0F9ABM9"/>
<dbReference type="EMBL" id="LAZR01043531">
    <property type="protein sequence ID" value="KKL06845.1"/>
    <property type="molecule type" value="Genomic_DNA"/>
</dbReference>
<proteinExistence type="predicted"/>